<protein>
    <submittedName>
        <fullName evidence="4">CDP-alcohol phosphatidyltransferase family protein</fullName>
        <ecNumber evidence="4">2.7.8.-</ecNumber>
    </submittedName>
</protein>
<accession>A0ABV4GW16</accession>
<comment type="similarity">
    <text evidence="2">Belongs to the CDP-alcohol phosphatidyltransferase class-I family.</text>
</comment>
<gene>
    <name evidence="4" type="ORF">AB2L27_01730</name>
</gene>
<dbReference type="GO" id="GO:0016740">
    <property type="term" value="F:transferase activity"/>
    <property type="evidence" value="ECO:0007669"/>
    <property type="project" value="UniProtKB-KW"/>
</dbReference>
<feature type="transmembrane region" description="Helical" evidence="3">
    <location>
        <begin position="64"/>
        <end position="86"/>
    </location>
</feature>
<dbReference type="PROSITE" id="PS51257">
    <property type="entry name" value="PROKAR_LIPOPROTEIN"/>
    <property type="match status" value="1"/>
</dbReference>
<dbReference type="PROSITE" id="PS00379">
    <property type="entry name" value="CDP_ALCOHOL_P_TRANSF"/>
    <property type="match status" value="1"/>
</dbReference>
<dbReference type="EMBL" id="JBGFTU010000002">
    <property type="protein sequence ID" value="MEZ0163481.1"/>
    <property type="molecule type" value="Genomic_DNA"/>
</dbReference>
<reference evidence="4 5" key="1">
    <citation type="submission" date="2024-07" db="EMBL/GenBank/DDBJ databases">
        <authorList>
            <person name="Thanompreechachai J."/>
            <person name="Duangmal K."/>
        </authorList>
    </citation>
    <scope>NUCLEOTIDE SEQUENCE [LARGE SCALE GENOMIC DNA]</scope>
    <source>
        <strain evidence="4 5">LSe6-4</strain>
    </source>
</reference>
<keyword evidence="3" id="KW-0812">Transmembrane</keyword>
<sequence length="251" mass="25812">MGTGLRDAGASLALAALGCTALTVAHGVLPEHGAATVAGTALVGCAAVAVVARRDRWCGPADRVTLARTVLVGGCATVAVLALTGVTGPRPWSLVALAVPALLLDGLDGYVARRTGTSSPAGARLDMEVDAALLLVLSAVAVLTQGPWVLAIGLMRYAYVAAGWCWPRLRRRPPPRFSRKVVAVVQALALVLALLPPVPAGVGAVALGVALAALVLSFGRDVRTLARRPARLRPRARVRAPWCGLGRWRAG</sequence>
<dbReference type="RefSeq" id="WP_370439742.1">
    <property type="nucleotide sequence ID" value="NZ_JBGFTU010000002.1"/>
</dbReference>
<proteinExistence type="inferred from homology"/>
<organism evidence="4 5">
    <name type="scientific">Kineococcus halophytocola</name>
    <dbReference type="NCBI Taxonomy" id="3234027"/>
    <lineage>
        <taxon>Bacteria</taxon>
        <taxon>Bacillati</taxon>
        <taxon>Actinomycetota</taxon>
        <taxon>Actinomycetes</taxon>
        <taxon>Kineosporiales</taxon>
        <taxon>Kineosporiaceae</taxon>
        <taxon>Kineococcus</taxon>
    </lineage>
</organism>
<keyword evidence="3" id="KW-0472">Membrane</keyword>
<keyword evidence="3" id="KW-1133">Transmembrane helix</keyword>
<dbReference type="EC" id="2.7.8.-" evidence="4"/>
<dbReference type="InterPro" id="IPR000462">
    <property type="entry name" value="CDP-OH_P_trans"/>
</dbReference>
<dbReference type="Proteomes" id="UP001565927">
    <property type="component" value="Unassembled WGS sequence"/>
</dbReference>
<dbReference type="Pfam" id="PF01066">
    <property type="entry name" value="CDP-OH_P_transf"/>
    <property type="match status" value="1"/>
</dbReference>
<evidence type="ECO:0000313" key="4">
    <source>
        <dbReference type="EMBL" id="MEZ0163481.1"/>
    </source>
</evidence>
<keyword evidence="1 2" id="KW-0808">Transferase</keyword>
<keyword evidence="5" id="KW-1185">Reference proteome</keyword>
<evidence type="ECO:0000256" key="2">
    <source>
        <dbReference type="RuleBase" id="RU003750"/>
    </source>
</evidence>
<dbReference type="InterPro" id="IPR043130">
    <property type="entry name" value="CDP-OH_PTrfase_TM_dom"/>
</dbReference>
<evidence type="ECO:0000313" key="5">
    <source>
        <dbReference type="Proteomes" id="UP001565927"/>
    </source>
</evidence>
<dbReference type="Gene3D" id="1.20.120.1760">
    <property type="match status" value="1"/>
</dbReference>
<comment type="caution">
    <text evidence="4">The sequence shown here is derived from an EMBL/GenBank/DDBJ whole genome shotgun (WGS) entry which is preliminary data.</text>
</comment>
<name>A0ABV4GW16_9ACTN</name>
<dbReference type="InterPro" id="IPR048254">
    <property type="entry name" value="CDP_ALCOHOL_P_TRANSF_CS"/>
</dbReference>
<evidence type="ECO:0000256" key="1">
    <source>
        <dbReference type="ARBA" id="ARBA00022679"/>
    </source>
</evidence>
<feature type="transmembrane region" description="Helical" evidence="3">
    <location>
        <begin position="201"/>
        <end position="219"/>
    </location>
</feature>
<feature type="transmembrane region" description="Helical" evidence="3">
    <location>
        <begin position="33"/>
        <end position="52"/>
    </location>
</feature>
<evidence type="ECO:0000256" key="3">
    <source>
        <dbReference type="SAM" id="Phobius"/>
    </source>
</evidence>
<feature type="transmembrane region" description="Helical" evidence="3">
    <location>
        <begin position="177"/>
        <end position="195"/>
    </location>
</feature>